<sequence>MGDVEELLDKESRKLTNAELIELEEERVAKEEKREAEKEEEQPERKFTTKGLSEGLSLLNKLLIHFEAMDPNIERFARIERMAHDMFRSYREIFEEKKKHTIQKKLTMFMKKPTPVTQTAASDDDIDDPQPSTSGQ</sequence>
<feature type="region of interest" description="Disordered" evidence="1">
    <location>
        <begin position="113"/>
        <end position="136"/>
    </location>
</feature>
<gene>
    <name evidence="2" type="ORF">AB6A40_011298</name>
</gene>
<evidence type="ECO:0000313" key="2">
    <source>
        <dbReference type="EMBL" id="MFH4984589.1"/>
    </source>
</evidence>
<proteinExistence type="predicted"/>
<comment type="caution">
    <text evidence="2">The sequence shown here is derived from an EMBL/GenBank/DDBJ whole genome shotgun (WGS) entry which is preliminary data.</text>
</comment>
<organism evidence="2 3">
    <name type="scientific">Gnathostoma spinigerum</name>
    <dbReference type="NCBI Taxonomy" id="75299"/>
    <lineage>
        <taxon>Eukaryota</taxon>
        <taxon>Metazoa</taxon>
        <taxon>Ecdysozoa</taxon>
        <taxon>Nematoda</taxon>
        <taxon>Chromadorea</taxon>
        <taxon>Rhabditida</taxon>
        <taxon>Spirurina</taxon>
        <taxon>Gnathostomatomorpha</taxon>
        <taxon>Gnathostomatoidea</taxon>
        <taxon>Gnathostomatidae</taxon>
        <taxon>Gnathostoma</taxon>
    </lineage>
</organism>
<feature type="compositionally biased region" description="Basic and acidic residues" evidence="1">
    <location>
        <begin position="26"/>
        <end position="47"/>
    </location>
</feature>
<accession>A0ABD6F347</accession>
<protein>
    <submittedName>
        <fullName evidence="2">Uncharacterized protein</fullName>
    </submittedName>
</protein>
<evidence type="ECO:0000313" key="3">
    <source>
        <dbReference type="Proteomes" id="UP001608902"/>
    </source>
</evidence>
<feature type="region of interest" description="Disordered" evidence="1">
    <location>
        <begin position="23"/>
        <end position="49"/>
    </location>
</feature>
<reference evidence="2 3" key="1">
    <citation type="submission" date="2024-08" db="EMBL/GenBank/DDBJ databases">
        <title>Gnathostoma spinigerum genome.</title>
        <authorList>
            <person name="Gonzalez-Bertolin B."/>
            <person name="Monzon S."/>
            <person name="Zaballos A."/>
            <person name="Jimenez P."/>
            <person name="Dekumyoy P."/>
            <person name="Varona S."/>
            <person name="Cuesta I."/>
            <person name="Sumanam S."/>
            <person name="Adisakwattana P."/>
            <person name="Gasser R.B."/>
            <person name="Hernandez-Gonzalez A."/>
            <person name="Young N.D."/>
            <person name="Perteguer M.J."/>
        </authorList>
    </citation>
    <scope>NUCLEOTIDE SEQUENCE [LARGE SCALE GENOMIC DNA]</scope>
    <source>
        <strain evidence="2">AL3</strain>
        <tissue evidence="2">Liver</tissue>
    </source>
</reference>
<evidence type="ECO:0000256" key="1">
    <source>
        <dbReference type="SAM" id="MobiDB-lite"/>
    </source>
</evidence>
<keyword evidence="3" id="KW-1185">Reference proteome</keyword>
<dbReference type="EMBL" id="JBGFUD010018960">
    <property type="protein sequence ID" value="MFH4984589.1"/>
    <property type="molecule type" value="Genomic_DNA"/>
</dbReference>
<name>A0ABD6F347_9BILA</name>
<dbReference type="AlphaFoldDB" id="A0ABD6F347"/>
<dbReference type="Proteomes" id="UP001608902">
    <property type="component" value="Unassembled WGS sequence"/>
</dbReference>